<keyword evidence="4" id="KW-1185">Reference proteome</keyword>
<reference evidence="3 4" key="1">
    <citation type="submission" date="2018-08" db="EMBL/GenBank/DDBJ databases">
        <title>Mucilaginibacter terrae sp. nov., isolated from manganese diggings.</title>
        <authorList>
            <person name="Huang Y."/>
            <person name="Zhou Z."/>
        </authorList>
    </citation>
    <scope>NUCLEOTIDE SEQUENCE [LARGE SCALE GENOMIC DNA]</scope>
    <source>
        <strain evidence="3 4">ZH6</strain>
    </source>
</reference>
<dbReference type="Proteomes" id="UP000260823">
    <property type="component" value="Unassembled WGS sequence"/>
</dbReference>
<feature type="transmembrane region" description="Helical" evidence="1">
    <location>
        <begin position="283"/>
        <end position="301"/>
    </location>
</feature>
<feature type="transmembrane region" description="Helical" evidence="1">
    <location>
        <begin position="251"/>
        <end position="271"/>
    </location>
</feature>
<dbReference type="GO" id="GO:0016020">
    <property type="term" value="C:membrane"/>
    <property type="evidence" value="ECO:0007669"/>
    <property type="project" value="TreeGrafter"/>
</dbReference>
<name>A0A3E2NPC6_9SPHI</name>
<dbReference type="PANTHER" id="PTHR23028:SF53">
    <property type="entry name" value="ACYL_TRANSF_3 DOMAIN-CONTAINING PROTEIN"/>
    <property type="match status" value="1"/>
</dbReference>
<dbReference type="GO" id="GO:0016747">
    <property type="term" value="F:acyltransferase activity, transferring groups other than amino-acyl groups"/>
    <property type="evidence" value="ECO:0007669"/>
    <property type="project" value="InterPro"/>
</dbReference>
<sequence length="341" mass="39580">MEQRAFKINNFDLLRLLAATEVIFDHYYQHLKLPLSHTALKIIYLFPGVPVFFVISGYLISASYERNNSLKNYVRNRALRIYPGLWGCLLVTIIVLSFTGASFLNKQTLAWLPSQMAGLIYTPGFLAGYGFGAYNGSLWTIPIELQFYIMLPLCFVMAPKKWINQWFIALFLVFLALNLAYQLVPLSEQVSKLMRYTFVPYFYLFLAGVIFQRLRIYQHNFIYGKAMYWIVPYVIFSLFFFDRMAPAYFTVIQYIFMAFVLLSMAYTLPALADKLLRKNDVSYGVYMYHGLVLTVAVQLGMVAHINLFIVIAITIILATLSWVLIEKPSIRRKQRTIHQVQ</sequence>
<evidence type="ECO:0000313" key="3">
    <source>
        <dbReference type="EMBL" id="RFZ82813.1"/>
    </source>
</evidence>
<dbReference type="AlphaFoldDB" id="A0A3E2NPC6"/>
<evidence type="ECO:0000313" key="4">
    <source>
        <dbReference type="Proteomes" id="UP000260823"/>
    </source>
</evidence>
<feature type="transmembrane region" description="Helical" evidence="1">
    <location>
        <begin position="116"/>
        <end position="134"/>
    </location>
</feature>
<gene>
    <name evidence="3" type="ORF">DYU05_11655</name>
</gene>
<organism evidence="3 4">
    <name type="scientific">Mucilaginibacter terrenus</name>
    <dbReference type="NCBI Taxonomy" id="2482727"/>
    <lineage>
        <taxon>Bacteria</taxon>
        <taxon>Pseudomonadati</taxon>
        <taxon>Bacteroidota</taxon>
        <taxon>Sphingobacteriia</taxon>
        <taxon>Sphingobacteriales</taxon>
        <taxon>Sphingobacteriaceae</taxon>
        <taxon>Mucilaginibacter</taxon>
    </lineage>
</organism>
<keyword evidence="1" id="KW-1133">Transmembrane helix</keyword>
<dbReference type="InterPro" id="IPR050879">
    <property type="entry name" value="Acyltransferase_3"/>
</dbReference>
<dbReference type="RefSeq" id="WP_117383216.1">
    <property type="nucleotide sequence ID" value="NZ_QWDE01000002.1"/>
</dbReference>
<keyword evidence="3" id="KW-0808">Transferase</keyword>
<dbReference type="EMBL" id="QWDE01000002">
    <property type="protein sequence ID" value="RFZ82813.1"/>
    <property type="molecule type" value="Genomic_DNA"/>
</dbReference>
<keyword evidence="1" id="KW-0472">Membrane</keyword>
<dbReference type="OrthoDB" id="290051at2"/>
<comment type="caution">
    <text evidence="3">The sequence shown here is derived from an EMBL/GenBank/DDBJ whole genome shotgun (WGS) entry which is preliminary data.</text>
</comment>
<feature type="transmembrane region" description="Helical" evidence="1">
    <location>
        <begin position="307"/>
        <end position="325"/>
    </location>
</feature>
<evidence type="ECO:0000259" key="2">
    <source>
        <dbReference type="Pfam" id="PF01757"/>
    </source>
</evidence>
<feature type="transmembrane region" description="Helical" evidence="1">
    <location>
        <begin position="166"/>
        <end position="184"/>
    </location>
</feature>
<dbReference type="PANTHER" id="PTHR23028">
    <property type="entry name" value="ACETYLTRANSFERASE"/>
    <property type="match status" value="1"/>
</dbReference>
<feature type="transmembrane region" description="Helical" evidence="1">
    <location>
        <begin position="196"/>
        <end position="214"/>
    </location>
</feature>
<keyword evidence="1" id="KW-0812">Transmembrane</keyword>
<feature type="domain" description="Acyltransferase 3" evidence="2">
    <location>
        <begin position="9"/>
        <end position="324"/>
    </location>
</feature>
<accession>A0A3E2NPC6</accession>
<keyword evidence="3" id="KW-0012">Acyltransferase</keyword>
<feature type="transmembrane region" description="Helical" evidence="1">
    <location>
        <begin position="42"/>
        <end position="64"/>
    </location>
</feature>
<feature type="transmembrane region" description="Helical" evidence="1">
    <location>
        <begin position="84"/>
        <end position="104"/>
    </location>
</feature>
<proteinExistence type="predicted"/>
<feature type="transmembrane region" description="Helical" evidence="1">
    <location>
        <begin position="226"/>
        <end position="245"/>
    </location>
</feature>
<dbReference type="InterPro" id="IPR002656">
    <property type="entry name" value="Acyl_transf_3_dom"/>
</dbReference>
<dbReference type="Pfam" id="PF01757">
    <property type="entry name" value="Acyl_transf_3"/>
    <property type="match status" value="1"/>
</dbReference>
<protein>
    <submittedName>
        <fullName evidence="3">Acyltransferase</fullName>
    </submittedName>
</protein>
<dbReference type="GO" id="GO:0000271">
    <property type="term" value="P:polysaccharide biosynthetic process"/>
    <property type="evidence" value="ECO:0007669"/>
    <property type="project" value="TreeGrafter"/>
</dbReference>
<evidence type="ECO:0000256" key="1">
    <source>
        <dbReference type="SAM" id="Phobius"/>
    </source>
</evidence>